<organism evidence="1 2">
    <name type="scientific">Rathayibacter iranicus NCPPB 2253 = VKM Ac-1602</name>
    <dbReference type="NCBI Taxonomy" id="1328868"/>
    <lineage>
        <taxon>Bacteria</taxon>
        <taxon>Bacillati</taxon>
        <taxon>Actinomycetota</taxon>
        <taxon>Actinomycetes</taxon>
        <taxon>Micrococcales</taxon>
        <taxon>Microbacteriaceae</taxon>
        <taxon>Rathayibacter</taxon>
    </lineage>
</organism>
<evidence type="ECO:0000313" key="2">
    <source>
        <dbReference type="Proteomes" id="UP000245674"/>
    </source>
</evidence>
<accession>A0ABX5LAX6</accession>
<protein>
    <submittedName>
        <fullName evidence="1">Uncharacterized protein</fullName>
    </submittedName>
</protein>
<reference evidence="1 2" key="1">
    <citation type="submission" date="2018-03" db="EMBL/GenBank/DDBJ databases">
        <title>Genomic Encyclopedia of Type Strains, Phase III (KMG-III): the genomes of soil and plant-associated and newly described type strains.</title>
        <authorList>
            <person name="Whitman W."/>
        </authorList>
    </citation>
    <scope>NUCLEOTIDE SEQUENCE [LARGE SCALE GENOMIC DNA]</scope>
    <source>
        <strain evidence="1 2">VKM Ac-1602</strain>
    </source>
</reference>
<keyword evidence="2" id="KW-1185">Reference proteome</keyword>
<comment type="caution">
    <text evidence="1">The sequence shown here is derived from an EMBL/GenBank/DDBJ whole genome shotgun (WGS) entry which is preliminary data.</text>
</comment>
<name>A0ABX5LAX6_9MICO</name>
<evidence type="ECO:0000313" key="1">
    <source>
        <dbReference type="EMBL" id="PWJ58096.1"/>
    </source>
</evidence>
<dbReference type="EMBL" id="QGDV01000039">
    <property type="protein sequence ID" value="PWJ58096.1"/>
    <property type="molecule type" value="Genomic_DNA"/>
</dbReference>
<dbReference type="RefSeq" id="WP_127844039.1">
    <property type="nucleotide sequence ID" value="NZ_QGDV01000039.1"/>
</dbReference>
<gene>
    <name evidence="1" type="ORF">B0H03_1392</name>
</gene>
<sequence>MERAWEDALRGVPPRAVTDIEIKVLYDGGKRPISLDVRYKIDGEPDGDNFPNPVQNIDEGTVMNNENSFERLAEIQDEILIFSMEQVGDKVDKFYVQGKITDDSRGNVTGVEGNIRTVIVGGRVLDVSAVLDDAEFYENVAFVRPRITELHDILRILQGKSPVRFRWAVDTTAGTAEGDWTYYDDLSDEEKKDNFWRFWKGDEAWTAQLEAELAGE</sequence>
<proteinExistence type="predicted"/>
<dbReference type="Proteomes" id="UP000245674">
    <property type="component" value="Unassembled WGS sequence"/>
</dbReference>